<sequence>MKINLIILSIIVMVGCVPPTTESPSTNAEVYANLEDCEPCPLLLNFASSNYQNRDWRGAINNYDQLLKCNCGKVDPENTFKYMAYSYQQLGLYDSAAYIFKQGLKYTPEDIDLLKMAGENSGRLENYEDQIYYFDKILSFEENNLEILEMLSNVYRDREMYEDQVSILNIWLNYEPTSKNANAEKKAAFAALGKDESDVDRERWESETSNIQYGLDYIRSLQDAGNIEKIIEVCKELLVYEKYNTTILRSLGDAYLNLYKEDEALNIYNTLAKVDPTNYDVAIDISKILVNKEKFSESLDWAEKAVSMSGQTGKSIYQRAEVYFSVAESCSGDPLTFWDKVVYEVSWEDYKTASNKGYIQAKTRRDFVGENFITTPADWFMRPDGEKEVEPQGECYSWIKKSVKRKI</sequence>
<dbReference type="AlphaFoldDB" id="A0A381YCY3"/>
<protein>
    <submittedName>
        <fullName evidence="3">Uncharacterized protein</fullName>
    </submittedName>
</protein>
<dbReference type="PANTHER" id="PTHR44186:SF1">
    <property type="entry name" value="BARDET-BIEDL SYNDROME 4 PROTEIN"/>
    <property type="match status" value="1"/>
</dbReference>
<dbReference type="EMBL" id="UINC01017817">
    <property type="protein sequence ID" value="SVA74287.1"/>
    <property type="molecule type" value="Genomic_DNA"/>
</dbReference>
<dbReference type="SUPFAM" id="SSF48452">
    <property type="entry name" value="TPR-like"/>
    <property type="match status" value="1"/>
</dbReference>
<proteinExistence type="predicted"/>
<keyword evidence="2" id="KW-0802">TPR repeat</keyword>
<dbReference type="InterPro" id="IPR011990">
    <property type="entry name" value="TPR-like_helical_dom_sf"/>
</dbReference>
<dbReference type="SMART" id="SM00028">
    <property type="entry name" value="TPR"/>
    <property type="match status" value="3"/>
</dbReference>
<accession>A0A381YCY3</accession>
<name>A0A381YCY3_9ZZZZ</name>
<evidence type="ECO:0000256" key="2">
    <source>
        <dbReference type="ARBA" id="ARBA00022803"/>
    </source>
</evidence>
<evidence type="ECO:0000256" key="1">
    <source>
        <dbReference type="ARBA" id="ARBA00022737"/>
    </source>
</evidence>
<organism evidence="3">
    <name type="scientific">marine metagenome</name>
    <dbReference type="NCBI Taxonomy" id="408172"/>
    <lineage>
        <taxon>unclassified sequences</taxon>
        <taxon>metagenomes</taxon>
        <taxon>ecological metagenomes</taxon>
    </lineage>
</organism>
<gene>
    <name evidence="3" type="ORF">METZ01_LOCUS127141</name>
</gene>
<dbReference type="Gene3D" id="1.25.40.10">
    <property type="entry name" value="Tetratricopeptide repeat domain"/>
    <property type="match status" value="2"/>
</dbReference>
<keyword evidence="1" id="KW-0677">Repeat</keyword>
<dbReference type="PROSITE" id="PS50005">
    <property type="entry name" value="TPR"/>
    <property type="match status" value="2"/>
</dbReference>
<dbReference type="PROSITE" id="PS51257">
    <property type="entry name" value="PROKAR_LIPOPROTEIN"/>
    <property type="match status" value="1"/>
</dbReference>
<evidence type="ECO:0000313" key="3">
    <source>
        <dbReference type="EMBL" id="SVA74287.1"/>
    </source>
</evidence>
<dbReference type="PANTHER" id="PTHR44186">
    <property type="match status" value="1"/>
</dbReference>
<dbReference type="InterPro" id="IPR019734">
    <property type="entry name" value="TPR_rpt"/>
</dbReference>
<reference evidence="3" key="1">
    <citation type="submission" date="2018-05" db="EMBL/GenBank/DDBJ databases">
        <authorList>
            <person name="Lanie J.A."/>
            <person name="Ng W.-L."/>
            <person name="Kazmierczak K.M."/>
            <person name="Andrzejewski T.M."/>
            <person name="Davidsen T.M."/>
            <person name="Wayne K.J."/>
            <person name="Tettelin H."/>
            <person name="Glass J.I."/>
            <person name="Rusch D."/>
            <person name="Podicherti R."/>
            <person name="Tsui H.-C.T."/>
            <person name="Winkler M.E."/>
        </authorList>
    </citation>
    <scope>NUCLEOTIDE SEQUENCE</scope>
</reference>